<proteinExistence type="predicted"/>
<evidence type="ECO:0000313" key="2">
    <source>
        <dbReference type="EMBL" id="MFB9950033.1"/>
    </source>
</evidence>
<keyword evidence="1" id="KW-0175">Coiled coil</keyword>
<evidence type="ECO:0000256" key="1">
    <source>
        <dbReference type="SAM" id="Coils"/>
    </source>
</evidence>
<keyword evidence="3" id="KW-1185">Reference proteome</keyword>
<reference evidence="2 3" key="1">
    <citation type="submission" date="2024-09" db="EMBL/GenBank/DDBJ databases">
        <authorList>
            <person name="Sun Q."/>
            <person name="Mori K."/>
        </authorList>
    </citation>
    <scope>NUCLEOTIDE SEQUENCE [LARGE SCALE GENOMIC DNA]</scope>
    <source>
        <strain evidence="2 3">TBRC 4938</strain>
    </source>
</reference>
<evidence type="ECO:0000313" key="3">
    <source>
        <dbReference type="Proteomes" id="UP001589692"/>
    </source>
</evidence>
<dbReference type="RefSeq" id="WP_377261807.1">
    <property type="nucleotide sequence ID" value="NZ_JBHMAA010000015.1"/>
</dbReference>
<sequence>MKMVNSIDIAEKLAALDNALSDAEADFDRNAAEAVAGVEGAGSEAAAANARIERLKIEQKILQRAQTKALKREAEAKAADEAQVRAQHVSDAGEAAVLLISQAELVDSLTDRLAVAITDLARLEGQVRSSLAAARQLPDEGVVGRKGISAFALDRVNALARGTLIRVSDQRTIADIARIGWRFLLKNDSETEAA</sequence>
<protein>
    <submittedName>
        <fullName evidence="2">Uncharacterized protein</fullName>
    </submittedName>
</protein>
<dbReference type="Proteomes" id="UP001589692">
    <property type="component" value="Unassembled WGS sequence"/>
</dbReference>
<comment type="caution">
    <text evidence="2">The sequence shown here is derived from an EMBL/GenBank/DDBJ whole genome shotgun (WGS) entry which is preliminary data.</text>
</comment>
<organism evidence="2 3">
    <name type="scientific">Rhizobium puerariae</name>
    <dbReference type="NCBI Taxonomy" id="1585791"/>
    <lineage>
        <taxon>Bacteria</taxon>
        <taxon>Pseudomonadati</taxon>
        <taxon>Pseudomonadota</taxon>
        <taxon>Alphaproteobacteria</taxon>
        <taxon>Hyphomicrobiales</taxon>
        <taxon>Rhizobiaceae</taxon>
        <taxon>Rhizobium/Agrobacterium group</taxon>
        <taxon>Rhizobium</taxon>
    </lineage>
</organism>
<name>A0ABV6AL29_9HYPH</name>
<dbReference type="EMBL" id="JBHMAA010000015">
    <property type="protein sequence ID" value="MFB9950033.1"/>
    <property type="molecule type" value="Genomic_DNA"/>
</dbReference>
<accession>A0ABV6AL29</accession>
<gene>
    <name evidence="2" type="ORF">ACFFP0_14315</name>
</gene>
<feature type="coiled-coil region" evidence="1">
    <location>
        <begin position="38"/>
        <end position="77"/>
    </location>
</feature>